<dbReference type="HAMAP" id="MF_00384">
    <property type="entry name" value="Homoser_kinase"/>
    <property type="match status" value="1"/>
</dbReference>
<dbReference type="EC" id="2.7.1.39" evidence="3 13"/>
<keyword evidence="10 13" id="KW-0067">ATP-binding</keyword>
<keyword evidence="5 13" id="KW-0028">Amino-acid biosynthesis</keyword>
<dbReference type="NCBIfam" id="TIGR00191">
    <property type="entry name" value="thrB"/>
    <property type="match status" value="1"/>
</dbReference>
<protein>
    <recommendedName>
        <fullName evidence="4 13">Homoserine kinase</fullName>
        <shortName evidence="13">HK</shortName>
        <shortName evidence="13">HSK</shortName>
        <ecNumber evidence="3 13">2.7.1.39</ecNumber>
    </recommendedName>
</protein>
<dbReference type="Pfam" id="PF00288">
    <property type="entry name" value="GHMP_kinases_N"/>
    <property type="match status" value="1"/>
</dbReference>
<dbReference type="InterPro" id="IPR006203">
    <property type="entry name" value="GHMP_knse_ATP-bd_CS"/>
</dbReference>
<keyword evidence="6 13" id="KW-0808">Transferase</keyword>
<name>A0ABV0IEN3_9MICC</name>
<comment type="function">
    <text evidence="12 13">Catalyzes the ATP-dependent phosphorylation of L-homoserine to L-homoserine phosphate.</text>
</comment>
<dbReference type="PANTHER" id="PTHR20861">
    <property type="entry name" value="HOMOSERINE/4-DIPHOSPHOCYTIDYL-2-C-METHYL-D-ERYTHRITOL KINASE"/>
    <property type="match status" value="1"/>
</dbReference>
<feature type="domain" description="GHMP kinase C-terminal" evidence="15">
    <location>
        <begin position="229"/>
        <end position="289"/>
    </location>
</feature>
<comment type="caution">
    <text evidence="16">The sequence shown here is derived from an EMBL/GenBank/DDBJ whole genome shotgun (WGS) entry which is preliminary data.</text>
</comment>
<comment type="subcellular location">
    <subcellularLocation>
        <location evidence="13">Cytoplasm</location>
    </subcellularLocation>
</comment>
<evidence type="ECO:0000256" key="12">
    <source>
        <dbReference type="ARBA" id="ARBA00049954"/>
    </source>
</evidence>
<evidence type="ECO:0000313" key="16">
    <source>
        <dbReference type="EMBL" id="MEO9246631.1"/>
    </source>
</evidence>
<keyword evidence="17" id="KW-1185">Reference proteome</keyword>
<comment type="pathway">
    <text evidence="1 13">Amino-acid biosynthesis; L-threonine biosynthesis; L-threonine from L-aspartate: step 4/5.</text>
</comment>
<evidence type="ECO:0000256" key="2">
    <source>
        <dbReference type="ARBA" id="ARBA00007370"/>
    </source>
</evidence>
<dbReference type="PRINTS" id="PR00958">
    <property type="entry name" value="HOMSERKINASE"/>
</dbReference>
<proteinExistence type="inferred from homology"/>
<comment type="similarity">
    <text evidence="2 13">Belongs to the GHMP kinase family. Homoserine kinase subfamily.</text>
</comment>
<comment type="catalytic activity">
    <reaction evidence="11 13">
        <text>L-homoserine + ATP = O-phospho-L-homoserine + ADP + H(+)</text>
        <dbReference type="Rhea" id="RHEA:13985"/>
        <dbReference type="ChEBI" id="CHEBI:15378"/>
        <dbReference type="ChEBI" id="CHEBI:30616"/>
        <dbReference type="ChEBI" id="CHEBI:57476"/>
        <dbReference type="ChEBI" id="CHEBI:57590"/>
        <dbReference type="ChEBI" id="CHEBI:456216"/>
        <dbReference type="EC" id="2.7.1.39"/>
    </reaction>
</comment>
<evidence type="ECO:0000256" key="5">
    <source>
        <dbReference type="ARBA" id="ARBA00022605"/>
    </source>
</evidence>
<keyword evidence="13" id="KW-0963">Cytoplasm</keyword>
<dbReference type="PANTHER" id="PTHR20861:SF1">
    <property type="entry name" value="HOMOSERINE KINASE"/>
    <property type="match status" value="1"/>
</dbReference>
<keyword evidence="9 13" id="KW-0418">Kinase</keyword>
<dbReference type="SUPFAM" id="SSF55060">
    <property type="entry name" value="GHMP Kinase, C-terminal domain"/>
    <property type="match status" value="1"/>
</dbReference>
<gene>
    <name evidence="13 16" type="primary">thrB</name>
    <name evidence="16" type="ORF">ABDK96_02935</name>
</gene>
<keyword evidence="8 13" id="KW-0547">Nucleotide-binding</keyword>
<feature type="domain" description="GHMP kinase N-terminal" evidence="14">
    <location>
        <begin position="70"/>
        <end position="153"/>
    </location>
</feature>
<keyword evidence="7 13" id="KW-0791">Threonine biosynthesis</keyword>
<dbReference type="PROSITE" id="PS00627">
    <property type="entry name" value="GHMP_KINASES_ATP"/>
    <property type="match status" value="1"/>
</dbReference>
<dbReference type="Proteomes" id="UP001484097">
    <property type="component" value="Unassembled WGS sequence"/>
</dbReference>
<dbReference type="Pfam" id="PF08544">
    <property type="entry name" value="GHMP_kinases_C"/>
    <property type="match status" value="1"/>
</dbReference>
<feature type="binding site" evidence="13">
    <location>
        <begin position="98"/>
        <end position="108"/>
    </location>
    <ligand>
        <name>ATP</name>
        <dbReference type="ChEBI" id="CHEBI:30616"/>
    </ligand>
</feature>
<dbReference type="InterPro" id="IPR000870">
    <property type="entry name" value="Homoserine_kinase"/>
</dbReference>
<evidence type="ECO:0000256" key="1">
    <source>
        <dbReference type="ARBA" id="ARBA00005015"/>
    </source>
</evidence>
<sequence>MGQGLNRVPAGLTVSVSVPATSANLGPGFDSMGLALDLRDEVSVTTRAEGFTAHVDGEGAGVVPTDGSHLVISTLRAHLRDRGWDVSGLALTAINRIPHGRGLGSSAAAHASAVLLADALLPEDERGSEAELLDAASQLEGHPDNVAPALAGGLTVSWDDDGRYRSAFIRPQASVRPVVAVPEQPLSTETARGLLPAQVPHHVAAANSGRAGLLVHALTQDPSLLLPGTRDWLHQDYREPAMPESVALVRGLREQGLAAVVSGAGPTVMVLAVGEEQAEAARSAMRALLAASAQSWRVSILPVDAVGAKVKAHRSGQPISG</sequence>
<evidence type="ECO:0000256" key="10">
    <source>
        <dbReference type="ARBA" id="ARBA00022840"/>
    </source>
</evidence>
<accession>A0ABV0IEN3</accession>
<evidence type="ECO:0000259" key="15">
    <source>
        <dbReference type="Pfam" id="PF08544"/>
    </source>
</evidence>
<dbReference type="EMBL" id="JBDXMX010000001">
    <property type="protein sequence ID" value="MEO9246631.1"/>
    <property type="molecule type" value="Genomic_DNA"/>
</dbReference>
<evidence type="ECO:0000256" key="13">
    <source>
        <dbReference type="HAMAP-Rule" id="MF_00384"/>
    </source>
</evidence>
<dbReference type="InterPro" id="IPR036554">
    <property type="entry name" value="GHMP_kinase_C_sf"/>
</dbReference>
<evidence type="ECO:0000256" key="3">
    <source>
        <dbReference type="ARBA" id="ARBA00012078"/>
    </source>
</evidence>
<organism evidence="16 17">
    <name type="scientific">Citricoccus nitrophenolicus</name>
    <dbReference type="NCBI Taxonomy" id="863575"/>
    <lineage>
        <taxon>Bacteria</taxon>
        <taxon>Bacillati</taxon>
        <taxon>Actinomycetota</taxon>
        <taxon>Actinomycetes</taxon>
        <taxon>Micrococcales</taxon>
        <taxon>Micrococcaceae</taxon>
        <taxon>Citricoccus</taxon>
    </lineage>
</organism>
<evidence type="ECO:0000256" key="8">
    <source>
        <dbReference type="ARBA" id="ARBA00022741"/>
    </source>
</evidence>
<dbReference type="InterPro" id="IPR006204">
    <property type="entry name" value="GHMP_kinase_N_dom"/>
</dbReference>
<dbReference type="InterPro" id="IPR014721">
    <property type="entry name" value="Ribsml_uS5_D2-typ_fold_subgr"/>
</dbReference>
<dbReference type="SUPFAM" id="SSF54211">
    <property type="entry name" value="Ribosomal protein S5 domain 2-like"/>
    <property type="match status" value="1"/>
</dbReference>
<dbReference type="Gene3D" id="3.30.230.10">
    <property type="match status" value="1"/>
</dbReference>
<evidence type="ECO:0000313" key="17">
    <source>
        <dbReference type="Proteomes" id="UP001484097"/>
    </source>
</evidence>
<dbReference type="InterPro" id="IPR013750">
    <property type="entry name" value="GHMP_kinase_C_dom"/>
</dbReference>
<evidence type="ECO:0000256" key="7">
    <source>
        <dbReference type="ARBA" id="ARBA00022697"/>
    </source>
</evidence>
<dbReference type="RefSeq" id="WP_347918812.1">
    <property type="nucleotide sequence ID" value="NZ_JBDXMX010000001.1"/>
</dbReference>
<dbReference type="GO" id="GO:0004413">
    <property type="term" value="F:homoserine kinase activity"/>
    <property type="evidence" value="ECO:0007669"/>
    <property type="project" value="UniProtKB-EC"/>
</dbReference>
<evidence type="ECO:0000259" key="14">
    <source>
        <dbReference type="Pfam" id="PF00288"/>
    </source>
</evidence>
<dbReference type="InterPro" id="IPR020568">
    <property type="entry name" value="Ribosomal_Su5_D2-typ_SF"/>
</dbReference>
<evidence type="ECO:0000256" key="9">
    <source>
        <dbReference type="ARBA" id="ARBA00022777"/>
    </source>
</evidence>
<evidence type="ECO:0000256" key="11">
    <source>
        <dbReference type="ARBA" id="ARBA00049375"/>
    </source>
</evidence>
<dbReference type="PIRSF" id="PIRSF000676">
    <property type="entry name" value="Homoser_kin"/>
    <property type="match status" value="1"/>
</dbReference>
<evidence type="ECO:0000256" key="6">
    <source>
        <dbReference type="ARBA" id="ARBA00022679"/>
    </source>
</evidence>
<reference evidence="16 17" key="1">
    <citation type="submission" date="2024-05" db="EMBL/GenBank/DDBJ databases">
        <authorList>
            <person name="Yi C."/>
        </authorList>
    </citation>
    <scope>NUCLEOTIDE SEQUENCE [LARGE SCALE GENOMIC DNA]</scope>
    <source>
        <strain evidence="16 17">XS13</strain>
    </source>
</reference>
<dbReference type="Gene3D" id="3.30.70.890">
    <property type="entry name" value="GHMP kinase, C-terminal domain"/>
    <property type="match status" value="1"/>
</dbReference>
<evidence type="ECO:0000256" key="4">
    <source>
        <dbReference type="ARBA" id="ARBA00017858"/>
    </source>
</evidence>